<evidence type="ECO:0000313" key="3">
    <source>
        <dbReference type="Proteomes" id="UP000580839"/>
    </source>
</evidence>
<proteinExistence type="predicted"/>
<dbReference type="GO" id="GO:0032259">
    <property type="term" value="P:methylation"/>
    <property type="evidence" value="ECO:0007669"/>
    <property type="project" value="UniProtKB-KW"/>
</dbReference>
<dbReference type="InterPro" id="IPR029063">
    <property type="entry name" value="SAM-dependent_MTases_sf"/>
</dbReference>
<evidence type="ECO:0000313" key="2">
    <source>
        <dbReference type="EMBL" id="NOT34571.1"/>
    </source>
</evidence>
<reference evidence="2 3" key="1">
    <citation type="submission" date="2020-04" db="EMBL/GenBank/DDBJ databases">
        <title>Metagenomic profiling of ammonia- and methane-oxidizing microorganisms in a Dutch drinking water treatment plant.</title>
        <authorList>
            <person name="Poghosyan L."/>
            <person name="Leucker S."/>
        </authorList>
    </citation>
    <scope>NUCLEOTIDE SEQUENCE [LARGE SCALE GENOMIC DNA]</scope>
    <source>
        <strain evidence="2">S-RSF-IL-03</strain>
    </source>
</reference>
<protein>
    <submittedName>
        <fullName evidence="2">Class I SAM-dependent methyltransferase</fullName>
    </submittedName>
</protein>
<gene>
    <name evidence="2" type="ORF">HOP12_10415</name>
</gene>
<dbReference type="AlphaFoldDB" id="A0A849SJF3"/>
<dbReference type="GO" id="GO:0008168">
    <property type="term" value="F:methyltransferase activity"/>
    <property type="evidence" value="ECO:0007669"/>
    <property type="project" value="UniProtKB-KW"/>
</dbReference>
<keyword evidence="2" id="KW-0808">Transferase</keyword>
<comment type="caution">
    <text evidence="2">The sequence shown here is derived from an EMBL/GenBank/DDBJ whole genome shotgun (WGS) entry which is preliminary data.</text>
</comment>
<name>A0A849SJF3_UNCEI</name>
<dbReference type="Proteomes" id="UP000580839">
    <property type="component" value="Unassembled WGS sequence"/>
</dbReference>
<dbReference type="CDD" id="cd02440">
    <property type="entry name" value="AdoMet_MTases"/>
    <property type="match status" value="1"/>
</dbReference>
<accession>A0A849SJF3</accession>
<dbReference type="SUPFAM" id="SSF53335">
    <property type="entry name" value="S-adenosyl-L-methionine-dependent methyltransferases"/>
    <property type="match status" value="1"/>
</dbReference>
<dbReference type="EMBL" id="JABFRW010000131">
    <property type="protein sequence ID" value="NOT34571.1"/>
    <property type="molecule type" value="Genomic_DNA"/>
</dbReference>
<feature type="domain" description="Methyltransferase type 12" evidence="1">
    <location>
        <begin position="53"/>
        <end position="135"/>
    </location>
</feature>
<dbReference type="InterPro" id="IPR013217">
    <property type="entry name" value="Methyltransf_12"/>
</dbReference>
<organism evidence="2 3">
    <name type="scientific">Eiseniibacteriota bacterium</name>
    <dbReference type="NCBI Taxonomy" id="2212470"/>
    <lineage>
        <taxon>Bacteria</taxon>
        <taxon>Candidatus Eiseniibacteriota</taxon>
    </lineage>
</organism>
<keyword evidence="2" id="KW-0489">Methyltransferase</keyword>
<sequence length="207" mass="23631">MSARPKLYDRAYFDRWYRRDRQGVGQRAFVRRKVRLALGIAEYLMQREVRSVLDVGAGEGAWRAHLLAERPRLRYTGVDASAYAIRRYGLTRNLHQARFGELAGLELRGPFDLVVCSDVLHYVPERELTAGLAAMGRWAGAVAWIEFFVSGDEFEGDRRELALRSARFYELRLARAGFTHCGLHAYATSPLADGLVTFERGREMSSR</sequence>
<dbReference type="Pfam" id="PF08242">
    <property type="entry name" value="Methyltransf_12"/>
    <property type="match status" value="1"/>
</dbReference>
<dbReference type="Gene3D" id="3.40.50.150">
    <property type="entry name" value="Vaccinia Virus protein VP39"/>
    <property type="match status" value="1"/>
</dbReference>
<evidence type="ECO:0000259" key="1">
    <source>
        <dbReference type="Pfam" id="PF08242"/>
    </source>
</evidence>